<protein>
    <recommendedName>
        <fullName evidence="2">PTS EIIA type-4 domain-containing protein</fullName>
    </recommendedName>
</protein>
<evidence type="ECO:0000313" key="3">
    <source>
        <dbReference type="EMBL" id="EHI57275.1"/>
    </source>
</evidence>
<dbReference type="AlphaFoldDB" id="G5ILK6"/>
<dbReference type="Gene3D" id="3.40.50.510">
    <property type="entry name" value="Phosphotransferase system, mannose-type IIA component"/>
    <property type="match status" value="1"/>
</dbReference>
<dbReference type="GO" id="GO:0016020">
    <property type="term" value="C:membrane"/>
    <property type="evidence" value="ECO:0007669"/>
    <property type="project" value="InterPro"/>
</dbReference>
<dbReference type="GO" id="GO:0016740">
    <property type="term" value="F:transferase activity"/>
    <property type="evidence" value="ECO:0007669"/>
    <property type="project" value="UniProtKB-KW"/>
</dbReference>
<feature type="domain" description="PTS EIIA type-4" evidence="2">
    <location>
        <begin position="2"/>
        <end position="126"/>
    </location>
</feature>
<dbReference type="InterPro" id="IPR004701">
    <property type="entry name" value="PTS_EIIA_man-typ"/>
</dbReference>
<proteinExistence type="predicted"/>
<reference evidence="3 4" key="1">
    <citation type="submission" date="2011-08" db="EMBL/GenBank/DDBJ databases">
        <title>The Genome Sequence of Clostridium hathewayi WAL-18680.</title>
        <authorList>
            <consortium name="The Broad Institute Genome Sequencing Platform"/>
            <person name="Earl A."/>
            <person name="Ward D."/>
            <person name="Feldgarden M."/>
            <person name="Gevers D."/>
            <person name="Finegold S.M."/>
            <person name="Summanen P.H."/>
            <person name="Molitoris D.R."/>
            <person name="Song M."/>
            <person name="Daigneault M."/>
            <person name="Allen-Vercoe E."/>
            <person name="Young S.K."/>
            <person name="Zeng Q."/>
            <person name="Gargeya S."/>
            <person name="Fitzgerald M."/>
            <person name="Haas B."/>
            <person name="Abouelleil A."/>
            <person name="Alvarado L."/>
            <person name="Arachchi H.M."/>
            <person name="Berlin A."/>
            <person name="Brown A."/>
            <person name="Chapman S.B."/>
            <person name="Chen Z."/>
            <person name="Dunbar C."/>
            <person name="Freedman E."/>
            <person name="Gearin G."/>
            <person name="Gellesch M."/>
            <person name="Goldberg J."/>
            <person name="Griggs A."/>
            <person name="Gujja S."/>
            <person name="Heiman D."/>
            <person name="Howarth C."/>
            <person name="Larson L."/>
            <person name="Lui A."/>
            <person name="MacDonald P.J.P."/>
            <person name="Montmayeur A."/>
            <person name="Murphy C."/>
            <person name="Neiman D."/>
            <person name="Pearson M."/>
            <person name="Priest M."/>
            <person name="Roberts A."/>
            <person name="Saif S."/>
            <person name="Shea T."/>
            <person name="Shenoy N."/>
            <person name="Sisk P."/>
            <person name="Stolte C."/>
            <person name="Sykes S."/>
            <person name="Wortman J."/>
            <person name="Nusbaum C."/>
            <person name="Birren B."/>
        </authorList>
    </citation>
    <scope>NUCLEOTIDE SEQUENCE [LARGE SCALE GENOMIC DNA]</scope>
    <source>
        <strain evidence="3 4">WAL-18680</strain>
    </source>
</reference>
<dbReference type="PROSITE" id="PS51096">
    <property type="entry name" value="PTS_EIIA_TYPE_4"/>
    <property type="match status" value="1"/>
</dbReference>
<dbReference type="GO" id="GO:0009401">
    <property type="term" value="P:phosphoenolpyruvate-dependent sugar phosphotransferase system"/>
    <property type="evidence" value="ECO:0007669"/>
    <property type="project" value="InterPro"/>
</dbReference>
<evidence type="ECO:0000256" key="1">
    <source>
        <dbReference type="ARBA" id="ARBA00022679"/>
    </source>
</evidence>
<evidence type="ECO:0000259" key="2">
    <source>
        <dbReference type="PROSITE" id="PS51096"/>
    </source>
</evidence>
<sequence length="146" mass="15850">MKVRIILASHGSLAEGMQTAVRMVIGSMADEILAFGLDRYETPQNIRKEISLAMEREPDDRYLIFCDIKGGSVANELMTLGALPGNVVITGMNLPAVIALVLQSQGNADCGREAVEAVLRDARDGICCFDASDFENQEEEGDGDLW</sequence>
<dbReference type="Proteomes" id="UP000005384">
    <property type="component" value="Unassembled WGS sequence"/>
</dbReference>
<dbReference type="SUPFAM" id="SSF53062">
    <property type="entry name" value="PTS system fructose IIA component-like"/>
    <property type="match status" value="1"/>
</dbReference>
<accession>G5ILK6</accession>
<evidence type="ECO:0000313" key="4">
    <source>
        <dbReference type="Proteomes" id="UP000005384"/>
    </source>
</evidence>
<dbReference type="PATRIC" id="fig|742737.3.peg.4368"/>
<dbReference type="PANTHER" id="PTHR33799:SF1">
    <property type="entry name" value="PTS SYSTEM MANNOSE-SPECIFIC EIIAB COMPONENT-RELATED"/>
    <property type="match status" value="1"/>
</dbReference>
<dbReference type="Pfam" id="PF03610">
    <property type="entry name" value="EIIA-man"/>
    <property type="match status" value="1"/>
</dbReference>
<dbReference type="RefSeq" id="WP_006782372.1">
    <property type="nucleotide sequence ID" value="NZ_CP040506.1"/>
</dbReference>
<dbReference type="PANTHER" id="PTHR33799">
    <property type="entry name" value="PTS PERMEASE-RELATED-RELATED"/>
    <property type="match status" value="1"/>
</dbReference>
<comment type="caution">
    <text evidence="3">The sequence shown here is derived from an EMBL/GenBank/DDBJ whole genome shotgun (WGS) entry which is preliminary data.</text>
</comment>
<dbReference type="InterPro" id="IPR036662">
    <property type="entry name" value="PTS_EIIA_man-typ_sf"/>
</dbReference>
<dbReference type="EMBL" id="ADLN01000120">
    <property type="protein sequence ID" value="EHI57275.1"/>
    <property type="molecule type" value="Genomic_DNA"/>
</dbReference>
<dbReference type="HOGENOM" id="CLU_123235_3_1_9"/>
<organism evidence="3 4">
    <name type="scientific">Hungatella hathewayi WAL-18680</name>
    <dbReference type="NCBI Taxonomy" id="742737"/>
    <lineage>
        <taxon>Bacteria</taxon>
        <taxon>Bacillati</taxon>
        <taxon>Bacillota</taxon>
        <taxon>Clostridia</taxon>
        <taxon>Lachnospirales</taxon>
        <taxon>Lachnospiraceae</taxon>
        <taxon>Hungatella</taxon>
    </lineage>
</organism>
<name>G5ILK6_9FIRM</name>
<dbReference type="OrthoDB" id="6623712at2"/>
<dbReference type="InterPro" id="IPR051471">
    <property type="entry name" value="Bacterial_PTS_sugar_comp"/>
</dbReference>
<keyword evidence="1" id="KW-0808">Transferase</keyword>
<keyword evidence="4" id="KW-1185">Reference proteome</keyword>
<gene>
    <name evidence="3" type="ORF">HMPREF9473_04384</name>
</gene>